<gene>
    <name evidence="3" type="primary">cheY_2</name>
    <name evidence="3" type="ORF">GCM10009104_32140</name>
</gene>
<evidence type="ECO:0000313" key="4">
    <source>
        <dbReference type="Proteomes" id="UP001499915"/>
    </source>
</evidence>
<organism evidence="3 4">
    <name type="scientific">Marinobacterium maritimum</name>
    <dbReference type="NCBI Taxonomy" id="500162"/>
    <lineage>
        <taxon>Bacteria</taxon>
        <taxon>Pseudomonadati</taxon>
        <taxon>Pseudomonadota</taxon>
        <taxon>Gammaproteobacteria</taxon>
        <taxon>Oceanospirillales</taxon>
        <taxon>Oceanospirillaceae</taxon>
        <taxon>Marinobacterium</taxon>
    </lineage>
</organism>
<dbReference type="Proteomes" id="UP001499915">
    <property type="component" value="Unassembled WGS sequence"/>
</dbReference>
<accession>A0ABN1I9T0</accession>
<keyword evidence="4" id="KW-1185">Reference proteome</keyword>
<reference evidence="3 4" key="1">
    <citation type="journal article" date="2019" name="Int. J. Syst. Evol. Microbiol.">
        <title>The Global Catalogue of Microorganisms (GCM) 10K type strain sequencing project: providing services to taxonomists for standard genome sequencing and annotation.</title>
        <authorList>
            <consortium name="The Broad Institute Genomics Platform"/>
            <consortium name="The Broad Institute Genome Sequencing Center for Infectious Disease"/>
            <person name="Wu L."/>
            <person name="Ma J."/>
        </authorList>
    </citation>
    <scope>NUCLEOTIDE SEQUENCE [LARGE SCALE GENOMIC DNA]</scope>
    <source>
        <strain evidence="3 4">JCM 15134</strain>
    </source>
</reference>
<dbReference type="SUPFAM" id="SSF52172">
    <property type="entry name" value="CheY-like"/>
    <property type="match status" value="1"/>
</dbReference>
<dbReference type="PROSITE" id="PS50110">
    <property type="entry name" value="RESPONSE_REGULATORY"/>
    <property type="match status" value="1"/>
</dbReference>
<dbReference type="InterPro" id="IPR001789">
    <property type="entry name" value="Sig_transdc_resp-reg_receiver"/>
</dbReference>
<dbReference type="InterPro" id="IPR052048">
    <property type="entry name" value="ST_Response_Regulator"/>
</dbReference>
<sequence>MTVLVVDDFSTTRRIISSLLEELGFSYIHQARNGQEALERLGCGDIDLVVTDWHMPVMDGLELVVNMRTHPETASVPVLMVTAESKREQMTRAAYAGVNGYLVKPFTAEALQSKIQRIVARLGDNHLQPTGS</sequence>
<dbReference type="Pfam" id="PF00072">
    <property type="entry name" value="Response_reg"/>
    <property type="match status" value="1"/>
</dbReference>
<dbReference type="EMBL" id="BAAAET010000005">
    <property type="protein sequence ID" value="GAA0700674.1"/>
    <property type="molecule type" value="Genomic_DNA"/>
</dbReference>
<dbReference type="InterPro" id="IPR011006">
    <property type="entry name" value="CheY-like_superfamily"/>
</dbReference>
<feature type="modified residue" description="4-aspartylphosphate" evidence="1">
    <location>
        <position position="52"/>
    </location>
</feature>
<comment type="caution">
    <text evidence="3">The sequence shown here is derived from an EMBL/GenBank/DDBJ whole genome shotgun (WGS) entry which is preliminary data.</text>
</comment>
<protein>
    <submittedName>
        <fullName evidence="3">Chemotaxis response regulator CheY</fullName>
    </submittedName>
</protein>
<dbReference type="PANTHER" id="PTHR43228">
    <property type="entry name" value="TWO-COMPONENT RESPONSE REGULATOR"/>
    <property type="match status" value="1"/>
</dbReference>
<dbReference type="Gene3D" id="3.40.50.2300">
    <property type="match status" value="1"/>
</dbReference>
<evidence type="ECO:0000259" key="2">
    <source>
        <dbReference type="PROSITE" id="PS50110"/>
    </source>
</evidence>
<dbReference type="PANTHER" id="PTHR43228:SF1">
    <property type="entry name" value="TWO-COMPONENT RESPONSE REGULATOR ARR22"/>
    <property type="match status" value="1"/>
</dbReference>
<evidence type="ECO:0000256" key="1">
    <source>
        <dbReference type="PROSITE-ProRule" id="PRU00169"/>
    </source>
</evidence>
<name>A0ABN1I9T0_9GAMM</name>
<feature type="domain" description="Response regulatory" evidence="2">
    <location>
        <begin position="2"/>
        <end position="119"/>
    </location>
</feature>
<keyword evidence="1" id="KW-0597">Phosphoprotein</keyword>
<proteinExistence type="predicted"/>
<dbReference type="SMART" id="SM00448">
    <property type="entry name" value="REC"/>
    <property type="match status" value="1"/>
</dbReference>
<dbReference type="RefSeq" id="WP_343808367.1">
    <property type="nucleotide sequence ID" value="NZ_BAAAET010000005.1"/>
</dbReference>
<evidence type="ECO:0000313" key="3">
    <source>
        <dbReference type="EMBL" id="GAA0700674.1"/>
    </source>
</evidence>